<gene>
    <name evidence="2" type="ORF">JRO89_XS07G0140300</name>
</gene>
<organism evidence="2 3">
    <name type="scientific">Xanthoceras sorbifolium</name>
    <dbReference type="NCBI Taxonomy" id="99658"/>
    <lineage>
        <taxon>Eukaryota</taxon>
        <taxon>Viridiplantae</taxon>
        <taxon>Streptophyta</taxon>
        <taxon>Embryophyta</taxon>
        <taxon>Tracheophyta</taxon>
        <taxon>Spermatophyta</taxon>
        <taxon>Magnoliopsida</taxon>
        <taxon>eudicotyledons</taxon>
        <taxon>Gunneridae</taxon>
        <taxon>Pentapetalae</taxon>
        <taxon>rosids</taxon>
        <taxon>malvids</taxon>
        <taxon>Sapindales</taxon>
        <taxon>Sapindaceae</taxon>
        <taxon>Xanthoceroideae</taxon>
        <taxon>Xanthoceras</taxon>
    </lineage>
</organism>
<dbReference type="EMBL" id="JAFEMO010000007">
    <property type="protein sequence ID" value="KAH7567754.1"/>
    <property type="molecule type" value="Genomic_DNA"/>
</dbReference>
<evidence type="ECO:0000313" key="2">
    <source>
        <dbReference type="EMBL" id="KAH7567754.1"/>
    </source>
</evidence>
<accession>A0ABQ8HTP7</accession>
<name>A0ABQ8HTP7_9ROSI</name>
<keyword evidence="3" id="KW-1185">Reference proteome</keyword>
<protein>
    <submittedName>
        <fullName evidence="2">Uncharacterized protein</fullName>
    </submittedName>
</protein>
<evidence type="ECO:0000256" key="1">
    <source>
        <dbReference type="SAM" id="MobiDB-lite"/>
    </source>
</evidence>
<evidence type="ECO:0000313" key="3">
    <source>
        <dbReference type="Proteomes" id="UP000827721"/>
    </source>
</evidence>
<dbReference type="Proteomes" id="UP000827721">
    <property type="component" value="Unassembled WGS sequence"/>
</dbReference>
<reference evidence="2 3" key="1">
    <citation type="submission" date="2021-02" db="EMBL/GenBank/DDBJ databases">
        <title>Plant Genome Project.</title>
        <authorList>
            <person name="Zhang R.-G."/>
        </authorList>
    </citation>
    <scope>NUCLEOTIDE SEQUENCE [LARGE SCALE GENOMIC DNA]</scope>
    <source>
        <tissue evidence="2">Leaves</tissue>
    </source>
</reference>
<proteinExistence type="predicted"/>
<sequence>MSMENLPQLIALANLLENHQIDEHAVRLQAEAVQLAKIQYLQCLLQSAANITTTPYDQNSITDMEALNLLNSIPAIKENPVLNSSQTGNSPASFSQLGIATSQPLHHQVYYLTCASDNPPDSSWLLPSPPTILPSLTDHDQTSMSNPGDASSTSSYGGGTSSFWPELYFEDPIMQEIS</sequence>
<comment type="caution">
    <text evidence="2">The sequence shown here is derived from an EMBL/GenBank/DDBJ whole genome shotgun (WGS) entry which is preliminary data.</text>
</comment>
<feature type="region of interest" description="Disordered" evidence="1">
    <location>
        <begin position="123"/>
        <end position="157"/>
    </location>
</feature>